<dbReference type="Proteomes" id="UP001058514">
    <property type="component" value="Chromosome"/>
</dbReference>
<sequence>MTPALHTVSLRPATQDDCSSLAALSIEVWLGTYLHNGINRLFSDYVLSTYTPDHFADALHNPAERLIVSQNQDGIDGYIRIRHGRPSPAGGPSRTEISTLYIQPRHQGRHIGRLLLEAGLKTCRSEGWDAPWLAAKAQNTRAIAFYLRHGFEPAGLTCFQVQDSQYPNDVLQYRGS</sequence>
<keyword evidence="5" id="KW-1185">Reference proteome</keyword>
<protein>
    <submittedName>
        <fullName evidence="4">GNAT family N-acetyltransferase</fullName>
    </submittedName>
</protein>
<evidence type="ECO:0000256" key="2">
    <source>
        <dbReference type="ARBA" id="ARBA00023315"/>
    </source>
</evidence>
<name>A0ABY5WL75_9RHOB</name>
<dbReference type="SUPFAM" id="SSF55729">
    <property type="entry name" value="Acyl-CoA N-acyltransferases (Nat)"/>
    <property type="match status" value="1"/>
</dbReference>
<dbReference type="Pfam" id="PF00583">
    <property type="entry name" value="Acetyltransf_1"/>
    <property type="match status" value="1"/>
</dbReference>
<accession>A0ABY5WL75</accession>
<keyword evidence="1" id="KW-0808">Transferase</keyword>
<proteinExistence type="predicted"/>
<dbReference type="RefSeq" id="WP_259965045.1">
    <property type="nucleotide sequence ID" value="NZ_CP081051.1"/>
</dbReference>
<dbReference type="EMBL" id="CP081051">
    <property type="protein sequence ID" value="UWQ42255.1"/>
    <property type="molecule type" value="Genomic_DNA"/>
</dbReference>
<evidence type="ECO:0000259" key="3">
    <source>
        <dbReference type="PROSITE" id="PS51186"/>
    </source>
</evidence>
<gene>
    <name evidence="4" type="ORF">K3718_03955</name>
</gene>
<dbReference type="Gene3D" id="3.40.630.30">
    <property type="match status" value="1"/>
</dbReference>
<feature type="domain" description="N-acetyltransferase" evidence="3">
    <location>
        <begin position="8"/>
        <end position="176"/>
    </location>
</feature>
<reference evidence="4" key="1">
    <citation type="submission" date="2021-08" db="EMBL/GenBank/DDBJ databases">
        <authorList>
            <person name="Nwanade C."/>
            <person name="Wang M."/>
            <person name="Masoudi A."/>
            <person name="Yu Z."/>
            <person name="Liu J."/>
        </authorList>
    </citation>
    <scope>NUCLEOTIDE SEQUENCE</scope>
    <source>
        <strain evidence="4">S166</strain>
    </source>
</reference>
<dbReference type="InterPro" id="IPR016181">
    <property type="entry name" value="Acyl_CoA_acyltransferase"/>
</dbReference>
<dbReference type="PANTHER" id="PTHR43072">
    <property type="entry name" value="N-ACETYLTRANSFERASE"/>
    <property type="match status" value="1"/>
</dbReference>
<evidence type="ECO:0000313" key="5">
    <source>
        <dbReference type="Proteomes" id="UP001058514"/>
    </source>
</evidence>
<evidence type="ECO:0000256" key="1">
    <source>
        <dbReference type="ARBA" id="ARBA00022679"/>
    </source>
</evidence>
<dbReference type="InterPro" id="IPR000182">
    <property type="entry name" value="GNAT_dom"/>
</dbReference>
<evidence type="ECO:0000313" key="4">
    <source>
        <dbReference type="EMBL" id="UWQ42255.1"/>
    </source>
</evidence>
<keyword evidence="2" id="KW-0012">Acyltransferase</keyword>
<dbReference type="PROSITE" id="PS51186">
    <property type="entry name" value="GNAT"/>
    <property type="match status" value="1"/>
</dbReference>
<dbReference type="CDD" id="cd04301">
    <property type="entry name" value="NAT_SF"/>
    <property type="match status" value="1"/>
</dbReference>
<dbReference type="PANTHER" id="PTHR43072:SF23">
    <property type="entry name" value="UPF0039 PROTEIN C11D3.02C"/>
    <property type="match status" value="1"/>
</dbReference>
<organism evidence="4 5">
    <name type="scientific">Leisingera aquaemixtae</name>
    <dbReference type="NCBI Taxonomy" id="1396826"/>
    <lineage>
        <taxon>Bacteria</taxon>
        <taxon>Pseudomonadati</taxon>
        <taxon>Pseudomonadota</taxon>
        <taxon>Alphaproteobacteria</taxon>
        <taxon>Rhodobacterales</taxon>
        <taxon>Roseobacteraceae</taxon>
        <taxon>Leisingera</taxon>
    </lineage>
</organism>